<protein>
    <submittedName>
        <fullName evidence="2">TIR domain-containing protein</fullName>
    </submittedName>
</protein>
<gene>
    <name evidence="3" type="ORF">DW105_09505</name>
    <name evidence="2" type="ORF">DW783_04340</name>
</gene>
<evidence type="ECO:0000313" key="4">
    <source>
        <dbReference type="Proteomes" id="UP000283429"/>
    </source>
</evidence>
<evidence type="ECO:0000313" key="2">
    <source>
        <dbReference type="EMBL" id="RHD83448.1"/>
    </source>
</evidence>
<dbReference type="InterPro" id="IPR035897">
    <property type="entry name" value="Toll_tir_struct_dom_sf"/>
</dbReference>
<reference evidence="4 5" key="1">
    <citation type="submission" date="2018-08" db="EMBL/GenBank/DDBJ databases">
        <title>A genome reference for cultivated species of the human gut microbiota.</title>
        <authorList>
            <person name="Zou Y."/>
            <person name="Xue W."/>
            <person name="Luo G."/>
        </authorList>
    </citation>
    <scope>NUCLEOTIDE SEQUENCE [LARGE SCALE GENOMIC DNA]</scope>
    <source>
        <strain evidence="3 5">AM09-18</strain>
        <strain evidence="2 4">AM30-40</strain>
    </source>
</reference>
<dbReference type="SUPFAM" id="SSF52200">
    <property type="entry name" value="Toll/Interleukin receptor TIR domain"/>
    <property type="match status" value="1"/>
</dbReference>
<evidence type="ECO:0000259" key="1">
    <source>
        <dbReference type="PROSITE" id="PS50104"/>
    </source>
</evidence>
<dbReference type="PROSITE" id="PS50104">
    <property type="entry name" value="TIR"/>
    <property type="match status" value="1"/>
</dbReference>
<dbReference type="Proteomes" id="UP000283429">
    <property type="component" value="Unassembled WGS sequence"/>
</dbReference>
<dbReference type="AlphaFoldDB" id="A0A414HF55"/>
<accession>A0A414HF55</accession>
<proteinExistence type="predicted"/>
<comment type="caution">
    <text evidence="2">The sequence shown here is derived from an EMBL/GenBank/DDBJ whole genome shotgun (WGS) entry which is preliminary data.</text>
</comment>
<dbReference type="EMBL" id="QRMN01000019">
    <property type="protein sequence ID" value="RHJ77025.1"/>
    <property type="molecule type" value="Genomic_DNA"/>
</dbReference>
<dbReference type="InterPro" id="IPR000157">
    <property type="entry name" value="TIR_dom"/>
</dbReference>
<dbReference type="GO" id="GO:0007165">
    <property type="term" value="P:signal transduction"/>
    <property type="evidence" value="ECO:0007669"/>
    <property type="project" value="InterPro"/>
</dbReference>
<dbReference type="Pfam" id="PF13676">
    <property type="entry name" value="TIR_2"/>
    <property type="match status" value="1"/>
</dbReference>
<dbReference type="EMBL" id="QSJM01000009">
    <property type="protein sequence ID" value="RHD83448.1"/>
    <property type="molecule type" value="Genomic_DNA"/>
</dbReference>
<dbReference type="Gene3D" id="3.40.50.10140">
    <property type="entry name" value="Toll/interleukin-1 receptor homology (TIR) domain"/>
    <property type="match status" value="1"/>
</dbReference>
<feature type="domain" description="TIR" evidence="1">
    <location>
        <begin position="117"/>
        <end position="254"/>
    </location>
</feature>
<sequence>MNQIIFLGTPYIQRELELSLHSFKDIRIIQEEMKDSNKPVLYLYCGDCEEDKNKYSTTFLNELVEKQLVLPVVKDPNLFNAYIPEELGPINAIIVPSENEVNKLKNRVLEWFGKIEVNRKVFISYKRSDSTVLAQQLYNSLIKAHYIPFLDSYSIDSGVAFQEYLLHELSDSAVFLFINTPNYDMSKFTMEELNAANKLQLGVIEIYTNGAKHYKEAEFAEVFNLDGNIDCNKECDDNTIRSILDFIEKIRANLFEFKFKAIIDQIKIKNKDKSLCVDSNRICYTGPNGACYYPILHNPISSDFQKAEDKMSKQKNTNKYLVFNGLHCRKDIKEHILWLNKSLPIKAIDINE</sequence>
<name>A0A414HF55_PHOVU</name>
<organism evidence="2 4">
    <name type="scientific">Phocaeicola vulgatus</name>
    <name type="common">Bacteroides vulgatus</name>
    <dbReference type="NCBI Taxonomy" id="821"/>
    <lineage>
        <taxon>Bacteria</taxon>
        <taxon>Pseudomonadati</taxon>
        <taxon>Bacteroidota</taxon>
        <taxon>Bacteroidia</taxon>
        <taxon>Bacteroidales</taxon>
        <taxon>Bacteroidaceae</taxon>
        <taxon>Phocaeicola</taxon>
    </lineage>
</organism>
<evidence type="ECO:0000313" key="3">
    <source>
        <dbReference type="EMBL" id="RHJ77025.1"/>
    </source>
</evidence>
<dbReference type="Proteomes" id="UP000283958">
    <property type="component" value="Unassembled WGS sequence"/>
</dbReference>
<evidence type="ECO:0000313" key="5">
    <source>
        <dbReference type="Proteomes" id="UP000283958"/>
    </source>
</evidence>
<dbReference type="RefSeq" id="WP_118170519.1">
    <property type="nucleotide sequence ID" value="NZ_CP181425.1"/>
</dbReference>